<feature type="transmembrane region" description="Helical" evidence="1">
    <location>
        <begin position="65"/>
        <end position="83"/>
    </location>
</feature>
<keyword evidence="3" id="KW-1185">Reference proteome</keyword>
<name>A0ABP7FGY0_9MICO</name>
<organism evidence="2 3">
    <name type="scientific">Leifsonella bigeumensis</name>
    <dbReference type="NCBI Taxonomy" id="433643"/>
    <lineage>
        <taxon>Bacteria</taxon>
        <taxon>Bacillati</taxon>
        <taxon>Actinomycetota</taxon>
        <taxon>Actinomycetes</taxon>
        <taxon>Micrococcales</taxon>
        <taxon>Microbacteriaceae</taxon>
        <taxon>Leifsonella</taxon>
    </lineage>
</organism>
<evidence type="ECO:0000313" key="2">
    <source>
        <dbReference type="EMBL" id="GAA3735550.1"/>
    </source>
</evidence>
<gene>
    <name evidence="2" type="ORF">GCM10022239_09490</name>
</gene>
<keyword evidence="1" id="KW-1133">Transmembrane helix</keyword>
<protein>
    <recommendedName>
        <fullName evidence="4">DUF2304 domain-containing protein</fullName>
    </recommendedName>
</protein>
<sequence length="123" mass="13762">MTTTTYIFGIAAAALILIVVIEMLRRGRLRERHAIWWFIAGVLALVAGIFPATVIWAANLIGIEAPINLVFFVGIAILVLVCLQNSAELTRLESKTRLLAERLALMELETRSPEDPERKHRVI</sequence>
<dbReference type="InterPro" id="IPR019277">
    <property type="entry name" value="DUF2304"/>
</dbReference>
<keyword evidence="1" id="KW-0472">Membrane</keyword>
<evidence type="ECO:0000313" key="3">
    <source>
        <dbReference type="Proteomes" id="UP001501004"/>
    </source>
</evidence>
<keyword evidence="1" id="KW-0812">Transmembrane</keyword>
<dbReference type="RefSeq" id="WP_344754235.1">
    <property type="nucleotide sequence ID" value="NZ_BAABAE010000002.1"/>
</dbReference>
<evidence type="ECO:0000256" key="1">
    <source>
        <dbReference type="SAM" id="Phobius"/>
    </source>
</evidence>
<feature type="transmembrane region" description="Helical" evidence="1">
    <location>
        <begin position="6"/>
        <end position="24"/>
    </location>
</feature>
<evidence type="ECO:0008006" key="4">
    <source>
        <dbReference type="Google" id="ProtNLM"/>
    </source>
</evidence>
<dbReference type="Proteomes" id="UP001501004">
    <property type="component" value="Unassembled WGS sequence"/>
</dbReference>
<feature type="transmembrane region" description="Helical" evidence="1">
    <location>
        <begin position="36"/>
        <end position="59"/>
    </location>
</feature>
<accession>A0ABP7FGY0</accession>
<comment type="caution">
    <text evidence="2">The sequence shown here is derived from an EMBL/GenBank/DDBJ whole genome shotgun (WGS) entry which is preliminary data.</text>
</comment>
<dbReference type="Pfam" id="PF10066">
    <property type="entry name" value="DUF2304"/>
    <property type="match status" value="1"/>
</dbReference>
<proteinExistence type="predicted"/>
<dbReference type="EMBL" id="BAABAE010000002">
    <property type="protein sequence ID" value="GAA3735550.1"/>
    <property type="molecule type" value="Genomic_DNA"/>
</dbReference>
<reference evidence="3" key="1">
    <citation type="journal article" date="2019" name="Int. J. Syst. Evol. Microbiol.">
        <title>The Global Catalogue of Microorganisms (GCM) 10K type strain sequencing project: providing services to taxonomists for standard genome sequencing and annotation.</title>
        <authorList>
            <consortium name="The Broad Institute Genomics Platform"/>
            <consortium name="The Broad Institute Genome Sequencing Center for Infectious Disease"/>
            <person name="Wu L."/>
            <person name="Ma J."/>
        </authorList>
    </citation>
    <scope>NUCLEOTIDE SEQUENCE [LARGE SCALE GENOMIC DNA]</scope>
    <source>
        <strain evidence="3">JCM 16949</strain>
    </source>
</reference>